<evidence type="ECO:0000256" key="1">
    <source>
        <dbReference type="SAM" id="MobiDB-lite"/>
    </source>
</evidence>
<evidence type="ECO:0000313" key="4">
    <source>
        <dbReference type="Proteomes" id="UP000186914"/>
    </source>
</evidence>
<feature type="region of interest" description="Disordered" evidence="1">
    <location>
        <begin position="58"/>
        <end position="84"/>
    </location>
</feature>
<dbReference type="PROSITE" id="PS51740">
    <property type="entry name" value="SPOVT_ABRB"/>
    <property type="match status" value="1"/>
</dbReference>
<dbReference type="Proteomes" id="UP000186914">
    <property type="component" value="Unassembled WGS sequence"/>
</dbReference>
<dbReference type="InterPro" id="IPR007159">
    <property type="entry name" value="SpoVT-AbrB_dom"/>
</dbReference>
<dbReference type="OrthoDB" id="30861at2157"/>
<dbReference type="EMBL" id="FTNO01000006">
    <property type="protein sequence ID" value="SIR89908.1"/>
    <property type="molecule type" value="Genomic_DNA"/>
</dbReference>
<keyword evidence="4" id="KW-1185">Reference proteome</keyword>
<evidence type="ECO:0000259" key="2">
    <source>
        <dbReference type="PROSITE" id="PS51740"/>
    </source>
</evidence>
<feature type="domain" description="SpoVT-AbrB" evidence="2">
    <location>
        <begin position="4"/>
        <end position="50"/>
    </location>
</feature>
<dbReference type="NCBIfam" id="TIGR01439">
    <property type="entry name" value="lp_hng_hel_AbrB"/>
    <property type="match status" value="1"/>
</dbReference>
<dbReference type="RefSeq" id="WP_076432730.1">
    <property type="nucleotide sequence ID" value="NZ_FTNO01000006.1"/>
</dbReference>
<dbReference type="SMART" id="SM00966">
    <property type="entry name" value="SpoVT_AbrB"/>
    <property type="match status" value="1"/>
</dbReference>
<dbReference type="InterPro" id="IPR052975">
    <property type="entry name" value="Repressor-like_regulatory"/>
</dbReference>
<dbReference type="PANTHER" id="PTHR34860:SF7">
    <property type="entry name" value="TRANSCRIPTION REGULATOR, SPOVT_ABRB FAMILY"/>
    <property type="match status" value="1"/>
</dbReference>
<dbReference type="GO" id="GO:0003677">
    <property type="term" value="F:DNA binding"/>
    <property type="evidence" value="ECO:0007669"/>
    <property type="project" value="InterPro"/>
</dbReference>
<name>A0A1N7EP89_9EURY</name>
<accession>A0A1N7EP89</accession>
<organism evidence="3 4">
    <name type="scientific">Haladaptatus litoreus</name>
    <dbReference type="NCBI Taxonomy" id="553468"/>
    <lineage>
        <taxon>Archaea</taxon>
        <taxon>Methanobacteriati</taxon>
        <taxon>Methanobacteriota</taxon>
        <taxon>Stenosarchaea group</taxon>
        <taxon>Halobacteria</taxon>
        <taxon>Halobacteriales</taxon>
        <taxon>Haladaptataceae</taxon>
        <taxon>Haladaptatus</taxon>
    </lineage>
</organism>
<sequence>MSVEKSARVTSKGQVTIPKPIRERLGIDEGTTVTFEIHNDGTVTVSPEKDSWELLKEIQQTPRKTDKSVSELLSESKRAWSKYD</sequence>
<dbReference type="InterPro" id="IPR037914">
    <property type="entry name" value="SpoVT-AbrB_sf"/>
</dbReference>
<dbReference type="SUPFAM" id="SSF89447">
    <property type="entry name" value="AbrB/MazE/MraZ-like"/>
    <property type="match status" value="1"/>
</dbReference>
<dbReference type="AlphaFoldDB" id="A0A1N7EP89"/>
<dbReference type="Gene3D" id="2.10.260.10">
    <property type="match status" value="1"/>
</dbReference>
<dbReference type="Pfam" id="PF04014">
    <property type="entry name" value="MazE_antitoxin"/>
    <property type="match status" value="1"/>
</dbReference>
<protein>
    <submittedName>
        <fullName evidence="3">Looped-hinge helix DNA binding domain-containing protein, AbrB family</fullName>
    </submittedName>
</protein>
<gene>
    <name evidence="3" type="ORF">SAMN05421858_4464</name>
</gene>
<proteinExistence type="predicted"/>
<reference evidence="4" key="1">
    <citation type="submission" date="2017-01" db="EMBL/GenBank/DDBJ databases">
        <authorList>
            <person name="Varghese N."/>
            <person name="Submissions S."/>
        </authorList>
    </citation>
    <scope>NUCLEOTIDE SEQUENCE [LARGE SCALE GENOMIC DNA]</scope>
    <source>
        <strain evidence="4">CGMCC 1.7737</strain>
    </source>
</reference>
<evidence type="ECO:0000313" key="3">
    <source>
        <dbReference type="EMBL" id="SIR89908.1"/>
    </source>
</evidence>
<feature type="compositionally biased region" description="Basic and acidic residues" evidence="1">
    <location>
        <begin position="63"/>
        <end position="84"/>
    </location>
</feature>
<dbReference type="PANTHER" id="PTHR34860">
    <property type="entry name" value="REPRESSOR-LIKE PROTEIN SSO7C3"/>
    <property type="match status" value="1"/>
</dbReference>